<dbReference type="EMBL" id="KL596700">
    <property type="protein sequence ID" value="KER28377.1"/>
    <property type="molecule type" value="Genomic_DNA"/>
</dbReference>
<dbReference type="RefSeq" id="XP_009167851.1">
    <property type="nucleotide sequence ID" value="XM_009169587.1"/>
</dbReference>
<sequence length="141" mass="15258">MPGGTIMNLERWFGKPGSIPALVLPSGGMAVRHQKGAKLNDDMNVATSAHVDIPMDKNRLAAVPSRCLTTMPPKGSTRAGIPPGCPSLDRGRRKAEVRFEPRTFPPEISGAEMLPGRSLTDNEYVNDNAPLVQILPECRRS</sequence>
<keyword evidence="3" id="KW-1185">Reference proteome</keyword>
<dbReference type="Proteomes" id="UP000054324">
    <property type="component" value="Unassembled WGS sequence"/>
</dbReference>
<organism evidence="2 3">
    <name type="scientific">Opisthorchis viverrini</name>
    <name type="common">Southeast Asian liver fluke</name>
    <dbReference type="NCBI Taxonomy" id="6198"/>
    <lineage>
        <taxon>Eukaryota</taxon>
        <taxon>Metazoa</taxon>
        <taxon>Spiralia</taxon>
        <taxon>Lophotrochozoa</taxon>
        <taxon>Platyhelminthes</taxon>
        <taxon>Trematoda</taxon>
        <taxon>Digenea</taxon>
        <taxon>Opisthorchiida</taxon>
        <taxon>Opisthorchiata</taxon>
        <taxon>Opisthorchiidae</taxon>
        <taxon>Opisthorchis</taxon>
    </lineage>
</organism>
<evidence type="ECO:0000313" key="2">
    <source>
        <dbReference type="EMBL" id="KER28377.1"/>
    </source>
</evidence>
<evidence type="ECO:0000313" key="3">
    <source>
        <dbReference type="Proteomes" id="UP000054324"/>
    </source>
</evidence>
<evidence type="ECO:0000256" key="1">
    <source>
        <dbReference type="SAM" id="MobiDB-lite"/>
    </source>
</evidence>
<protein>
    <submittedName>
        <fullName evidence="2">Uncharacterized protein</fullName>
    </submittedName>
</protein>
<feature type="region of interest" description="Disordered" evidence="1">
    <location>
        <begin position="70"/>
        <end position="93"/>
    </location>
</feature>
<dbReference type="CTD" id="20318944"/>
<dbReference type="GeneID" id="20318944"/>
<gene>
    <name evidence="2" type="ORF">T265_04762</name>
</gene>
<dbReference type="AlphaFoldDB" id="A0A074ZRC6"/>
<proteinExistence type="predicted"/>
<dbReference type="KEGG" id="ovi:T265_04762"/>
<name>A0A074ZRC6_OPIVI</name>
<accession>A0A074ZRC6</accession>
<reference evidence="2 3" key="1">
    <citation type="submission" date="2013-11" db="EMBL/GenBank/DDBJ databases">
        <title>Opisthorchis viverrini - life in the bile duct.</title>
        <authorList>
            <person name="Young N.D."/>
            <person name="Nagarajan N."/>
            <person name="Lin S.J."/>
            <person name="Korhonen P.K."/>
            <person name="Jex A.R."/>
            <person name="Hall R.S."/>
            <person name="Safavi-Hemami H."/>
            <person name="Kaewkong W."/>
            <person name="Bertrand D."/>
            <person name="Gao S."/>
            <person name="Seet Q."/>
            <person name="Wongkham S."/>
            <person name="Teh B.T."/>
            <person name="Wongkham C."/>
            <person name="Intapan P.M."/>
            <person name="Maleewong W."/>
            <person name="Yang X."/>
            <person name="Hu M."/>
            <person name="Wang Z."/>
            <person name="Hofmann A."/>
            <person name="Sternberg P.W."/>
            <person name="Tan P."/>
            <person name="Wang J."/>
            <person name="Gasser R.B."/>
        </authorList>
    </citation>
    <scope>NUCLEOTIDE SEQUENCE [LARGE SCALE GENOMIC DNA]</scope>
</reference>